<evidence type="ECO:0000313" key="11">
    <source>
        <dbReference type="EMBL" id="MST85224.1"/>
    </source>
</evidence>
<keyword evidence="2" id="KW-0813">Transport</keyword>
<comment type="caution">
    <text evidence="11">The sequence shown here is derived from an EMBL/GenBank/DDBJ whole genome shotgun (WGS) entry which is preliminary data.</text>
</comment>
<feature type="transmembrane region" description="Helical" evidence="10">
    <location>
        <begin position="442"/>
        <end position="461"/>
    </location>
</feature>
<protein>
    <recommendedName>
        <fullName evidence="9">Multidrug-efflux transporter</fullName>
    </recommendedName>
</protein>
<feature type="transmembrane region" description="Helical" evidence="10">
    <location>
        <begin position="73"/>
        <end position="96"/>
    </location>
</feature>
<feature type="transmembrane region" description="Helical" evidence="10">
    <location>
        <begin position="149"/>
        <end position="169"/>
    </location>
</feature>
<evidence type="ECO:0000313" key="12">
    <source>
        <dbReference type="Proteomes" id="UP000438914"/>
    </source>
</evidence>
<evidence type="ECO:0000256" key="9">
    <source>
        <dbReference type="ARBA" id="ARBA00031636"/>
    </source>
</evidence>
<dbReference type="CDD" id="cd13137">
    <property type="entry name" value="MATE_NorM_like"/>
    <property type="match status" value="1"/>
</dbReference>
<dbReference type="PANTHER" id="PTHR43298:SF2">
    <property type="entry name" value="FMN_FAD EXPORTER YEEO-RELATED"/>
    <property type="match status" value="1"/>
</dbReference>
<sequence length="479" mass="51863">MFSNKKSEALLAKIREGAPLMGREKLRLIVELSIPSILAQITSVLMFYIDASMVGSLGTEASAAIGLVEPASWLFGSLTGAASMGFAVQVAHFIGANDFRQARRVMKHGYLFCFVFSLVLMAVACGVSGPLPRWLGGGSDIQHDASAYFFIFSLAAPFFMMENLSSAMLKSSGDMRRPSTIAVLACVLDVVFNFLLIFPSRTVSVLGMDVPLWGAGLRVEGAALGTSLAYVVTSLILVWFNVRRSPILAWHLDRERFVWQPAYVMKALKISAPMALQYVLMNGAQIVSTMIVAPLGNVAIAANSFAVTAESLCYMPGYGIGDAASTLVGQTFGAGRQDLCRSFAWLTIGLGMGVMAVMGVVMYVFAPEMIGFLTPVAAIRELGTRVLRIEAFAEPFFAASIVAFRVCLGAGDTLKPAVMNLASMWCVRLTLAYALSQHYGLVGVWVAMALELTFRGCIFLFRIARGRWYMKPQTEKAES</sequence>
<dbReference type="GO" id="GO:0042910">
    <property type="term" value="F:xenobiotic transmembrane transporter activity"/>
    <property type="evidence" value="ECO:0007669"/>
    <property type="project" value="InterPro"/>
</dbReference>
<gene>
    <name evidence="11" type="ORF">FYJ73_11210</name>
</gene>
<dbReference type="InterPro" id="IPR050222">
    <property type="entry name" value="MATE_MdtK"/>
</dbReference>
<dbReference type="InterPro" id="IPR002528">
    <property type="entry name" value="MATE_fam"/>
</dbReference>
<keyword evidence="7" id="KW-0406">Ion transport</keyword>
<feature type="transmembrane region" description="Helical" evidence="10">
    <location>
        <begin position="221"/>
        <end position="242"/>
    </location>
</feature>
<keyword evidence="4" id="KW-1003">Cell membrane</keyword>
<dbReference type="GO" id="GO:0006811">
    <property type="term" value="P:monoatomic ion transport"/>
    <property type="evidence" value="ECO:0007669"/>
    <property type="project" value="UniProtKB-KW"/>
</dbReference>
<keyword evidence="6 10" id="KW-1133">Transmembrane helix</keyword>
<dbReference type="NCBIfam" id="TIGR00797">
    <property type="entry name" value="matE"/>
    <property type="match status" value="1"/>
</dbReference>
<evidence type="ECO:0000256" key="5">
    <source>
        <dbReference type="ARBA" id="ARBA00022692"/>
    </source>
</evidence>
<evidence type="ECO:0000256" key="8">
    <source>
        <dbReference type="ARBA" id="ARBA00023136"/>
    </source>
</evidence>
<dbReference type="EMBL" id="VUNG01000032">
    <property type="protein sequence ID" value="MST85224.1"/>
    <property type="molecule type" value="Genomic_DNA"/>
</dbReference>
<dbReference type="Pfam" id="PF01554">
    <property type="entry name" value="MatE"/>
    <property type="match status" value="2"/>
</dbReference>
<dbReference type="PIRSF" id="PIRSF006603">
    <property type="entry name" value="DinF"/>
    <property type="match status" value="1"/>
</dbReference>
<evidence type="ECO:0000256" key="3">
    <source>
        <dbReference type="ARBA" id="ARBA00022449"/>
    </source>
</evidence>
<dbReference type="Proteomes" id="UP000438914">
    <property type="component" value="Unassembled WGS sequence"/>
</dbReference>
<feature type="transmembrane region" description="Helical" evidence="10">
    <location>
        <begin position="343"/>
        <end position="366"/>
    </location>
</feature>
<evidence type="ECO:0000256" key="2">
    <source>
        <dbReference type="ARBA" id="ARBA00022448"/>
    </source>
</evidence>
<feature type="transmembrane region" description="Helical" evidence="10">
    <location>
        <begin position="181"/>
        <end position="201"/>
    </location>
</feature>
<feature type="transmembrane region" description="Helical" evidence="10">
    <location>
        <begin position="108"/>
        <end position="129"/>
    </location>
</feature>
<dbReference type="AlphaFoldDB" id="A0A7K0KH91"/>
<keyword evidence="5 10" id="KW-0812">Transmembrane</keyword>
<dbReference type="RefSeq" id="WP_154534811.1">
    <property type="nucleotide sequence ID" value="NZ_VUNG01000032.1"/>
</dbReference>
<proteinExistence type="predicted"/>
<comment type="subcellular location">
    <subcellularLocation>
        <location evidence="1">Cell membrane</location>
        <topology evidence="1">Multi-pass membrane protein</topology>
    </subcellularLocation>
</comment>
<dbReference type="PANTHER" id="PTHR43298">
    <property type="entry name" value="MULTIDRUG RESISTANCE PROTEIN NORM-RELATED"/>
    <property type="match status" value="1"/>
</dbReference>
<keyword evidence="3" id="KW-0050">Antiport</keyword>
<accession>A0A7K0KH91</accession>
<evidence type="ECO:0000256" key="6">
    <source>
        <dbReference type="ARBA" id="ARBA00022989"/>
    </source>
</evidence>
<dbReference type="GO" id="GO:0015297">
    <property type="term" value="F:antiporter activity"/>
    <property type="evidence" value="ECO:0007669"/>
    <property type="project" value="UniProtKB-KW"/>
</dbReference>
<dbReference type="InterPro" id="IPR048279">
    <property type="entry name" value="MdtK-like"/>
</dbReference>
<name>A0A7K0KH91_9BACT</name>
<evidence type="ECO:0000256" key="7">
    <source>
        <dbReference type="ARBA" id="ARBA00023065"/>
    </source>
</evidence>
<keyword evidence="12" id="KW-1185">Reference proteome</keyword>
<evidence type="ECO:0000256" key="10">
    <source>
        <dbReference type="SAM" id="Phobius"/>
    </source>
</evidence>
<dbReference type="GO" id="GO:0005886">
    <property type="term" value="C:plasma membrane"/>
    <property type="evidence" value="ECO:0007669"/>
    <property type="project" value="UniProtKB-SubCell"/>
</dbReference>
<keyword evidence="8 10" id="KW-0472">Membrane</keyword>
<reference evidence="11 12" key="1">
    <citation type="submission" date="2019-08" db="EMBL/GenBank/DDBJ databases">
        <title>In-depth cultivation of the pig gut microbiome towards novel bacterial diversity and tailored functional studies.</title>
        <authorList>
            <person name="Wylensek D."/>
            <person name="Hitch T.C.A."/>
            <person name="Clavel T."/>
        </authorList>
    </citation>
    <scope>NUCLEOTIDE SEQUENCE [LARGE SCALE GENOMIC DNA]</scope>
    <source>
        <strain evidence="11 12">LKV-178-WT-2A</strain>
    </source>
</reference>
<evidence type="ECO:0000256" key="4">
    <source>
        <dbReference type="ARBA" id="ARBA00022475"/>
    </source>
</evidence>
<feature type="transmembrane region" description="Helical" evidence="10">
    <location>
        <begin position="28"/>
        <end position="49"/>
    </location>
</feature>
<evidence type="ECO:0000256" key="1">
    <source>
        <dbReference type="ARBA" id="ARBA00004651"/>
    </source>
</evidence>
<organism evidence="11 12">
    <name type="scientific">Hallella mizrahii</name>
    <dbReference type="NCBI Taxonomy" id="2606637"/>
    <lineage>
        <taxon>Bacteria</taxon>
        <taxon>Pseudomonadati</taxon>
        <taxon>Bacteroidota</taxon>
        <taxon>Bacteroidia</taxon>
        <taxon>Bacteroidales</taxon>
        <taxon>Prevotellaceae</taxon>
        <taxon>Hallella</taxon>
    </lineage>
</organism>